<dbReference type="Proteomes" id="UP000008495">
    <property type="component" value="Unassembled WGS sequence"/>
</dbReference>
<keyword evidence="11" id="KW-1185">Reference proteome</keyword>
<name>K6VJC3_9MICO</name>
<organism evidence="10 11">
    <name type="scientific">Austwickia chelonae NBRC 105200</name>
    <dbReference type="NCBI Taxonomy" id="1184607"/>
    <lineage>
        <taxon>Bacteria</taxon>
        <taxon>Bacillati</taxon>
        <taxon>Actinomycetota</taxon>
        <taxon>Actinomycetes</taxon>
        <taxon>Micrococcales</taxon>
        <taxon>Dermatophilaceae</taxon>
        <taxon>Austwickia</taxon>
    </lineage>
</organism>
<keyword evidence="3" id="KW-1003">Cell membrane</keyword>
<feature type="transmembrane region" description="Helical" evidence="9">
    <location>
        <begin position="190"/>
        <end position="212"/>
    </location>
</feature>
<evidence type="ECO:0000256" key="1">
    <source>
        <dbReference type="ARBA" id="ARBA00004651"/>
    </source>
</evidence>
<dbReference type="PANTHER" id="PTHR32196:SF21">
    <property type="entry name" value="ABC TRANSPORTER PERMEASE PROTEIN YPHD-RELATED"/>
    <property type="match status" value="1"/>
</dbReference>
<evidence type="ECO:0000256" key="6">
    <source>
        <dbReference type="ARBA" id="ARBA00022989"/>
    </source>
</evidence>
<feature type="transmembrane region" description="Helical" evidence="9">
    <location>
        <begin position="143"/>
        <end position="169"/>
    </location>
</feature>
<evidence type="ECO:0000256" key="9">
    <source>
        <dbReference type="SAM" id="Phobius"/>
    </source>
</evidence>
<accession>K6VJC3</accession>
<dbReference type="EMBL" id="BAGZ01000003">
    <property type="protein sequence ID" value="GAB76849.1"/>
    <property type="molecule type" value="Genomic_DNA"/>
</dbReference>
<keyword evidence="2" id="KW-0813">Transport</keyword>
<keyword evidence="6 9" id="KW-1133">Transmembrane helix</keyword>
<comment type="subcellular location">
    <subcellularLocation>
        <location evidence="1">Cell membrane</location>
        <topology evidence="1">Multi-pass membrane protein</topology>
    </subcellularLocation>
</comment>
<dbReference type="GO" id="GO:0022857">
    <property type="term" value="F:transmembrane transporter activity"/>
    <property type="evidence" value="ECO:0007669"/>
    <property type="project" value="InterPro"/>
</dbReference>
<keyword evidence="7 9" id="KW-0472">Membrane</keyword>
<dbReference type="InterPro" id="IPR001851">
    <property type="entry name" value="ABC_transp_permease"/>
</dbReference>
<dbReference type="AlphaFoldDB" id="K6VJC3"/>
<reference evidence="10 11" key="1">
    <citation type="submission" date="2012-08" db="EMBL/GenBank/DDBJ databases">
        <title>Whole genome shotgun sequence of Austwickia chelonae NBRC 105200.</title>
        <authorList>
            <person name="Yoshida I."/>
            <person name="Hosoyama A."/>
            <person name="Tsuchikane K."/>
            <person name="Katsumata H."/>
            <person name="Ando Y."/>
            <person name="Ohji S."/>
            <person name="Hamada M."/>
            <person name="Tamura T."/>
            <person name="Yamazoe A."/>
            <person name="Yamazaki S."/>
            <person name="Fujita N."/>
        </authorList>
    </citation>
    <scope>NUCLEOTIDE SEQUENCE [LARGE SCALE GENOMIC DNA]</scope>
    <source>
        <strain evidence="10 11">NBRC 105200</strain>
    </source>
</reference>
<evidence type="ECO:0000313" key="11">
    <source>
        <dbReference type="Proteomes" id="UP000008495"/>
    </source>
</evidence>
<evidence type="ECO:0000256" key="4">
    <source>
        <dbReference type="ARBA" id="ARBA00022519"/>
    </source>
</evidence>
<dbReference type="Pfam" id="PF02653">
    <property type="entry name" value="BPD_transp_2"/>
    <property type="match status" value="1"/>
</dbReference>
<evidence type="ECO:0000256" key="2">
    <source>
        <dbReference type="ARBA" id="ARBA00022448"/>
    </source>
</evidence>
<dbReference type="CDD" id="cd06579">
    <property type="entry name" value="TM_PBP1_transp_AraH_like"/>
    <property type="match status" value="1"/>
</dbReference>
<feature type="region of interest" description="Disordered" evidence="8">
    <location>
        <begin position="349"/>
        <end position="389"/>
    </location>
</feature>
<dbReference type="eggNOG" id="COG1172">
    <property type="taxonomic scope" value="Bacteria"/>
</dbReference>
<dbReference type="STRING" id="100225.SAMN05421595_1983"/>
<keyword evidence="4" id="KW-0997">Cell inner membrane</keyword>
<proteinExistence type="predicted"/>
<evidence type="ECO:0000256" key="5">
    <source>
        <dbReference type="ARBA" id="ARBA00022692"/>
    </source>
</evidence>
<sequence>MTSTTTKTARPARRATRPPRLPALRRFLAAQENLVLGLILMILAVVVIQVPGYWHVETLFTVLRASMVDMVFALGVLLVLVAGGIDVSFLAVGAFSAYVACKIALDGSETSPAWTIFLIAVAIGAVMGVINALVVIAMQVSTLIATLATSAVYLGVLFAVVGANVITVVPESLREVAKTQLWEAPGAVRGVTRLNILILLVALCCVAVAFFLHGTVAGRSVFAIGGDAESAARAGIRVDALRILVFALAGALAGTAGIIQVTLAGRADPTTFMGRELDVIAAVVIGGAAVTGGRGTVRGVCLGVVLVSLISTSLVPLGVPSIWQKAVVGVLLLVGVLLQSLSSRVRTERPILDGDAPPPRVRGTDQEGARSPSGEALSAGAGRGVSADV</sequence>
<feature type="transmembrane region" description="Helical" evidence="9">
    <location>
        <begin position="113"/>
        <end position="137"/>
    </location>
</feature>
<dbReference type="RefSeq" id="WP_006501600.1">
    <property type="nucleotide sequence ID" value="NZ_BAGZ01000003.1"/>
</dbReference>
<evidence type="ECO:0000313" key="10">
    <source>
        <dbReference type="EMBL" id="GAB76849.1"/>
    </source>
</evidence>
<dbReference type="PANTHER" id="PTHR32196">
    <property type="entry name" value="ABC TRANSPORTER PERMEASE PROTEIN YPHD-RELATED-RELATED"/>
    <property type="match status" value="1"/>
</dbReference>
<keyword evidence="5 9" id="KW-0812">Transmembrane</keyword>
<feature type="transmembrane region" description="Helical" evidence="9">
    <location>
        <begin position="243"/>
        <end position="265"/>
    </location>
</feature>
<evidence type="ECO:0000256" key="7">
    <source>
        <dbReference type="ARBA" id="ARBA00023136"/>
    </source>
</evidence>
<dbReference type="GO" id="GO:0005886">
    <property type="term" value="C:plasma membrane"/>
    <property type="evidence" value="ECO:0007669"/>
    <property type="project" value="UniProtKB-SubCell"/>
</dbReference>
<feature type="transmembrane region" description="Helical" evidence="9">
    <location>
        <begin position="74"/>
        <end position="101"/>
    </location>
</feature>
<evidence type="ECO:0000256" key="8">
    <source>
        <dbReference type="SAM" id="MobiDB-lite"/>
    </source>
</evidence>
<protein>
    <submittedName>
        <fullName evidence="10">Putative ABC transporter permease protein</fullName>
    </submittedName>
</protein>
<feature type="transmembrane region" description="Helical" evidence="9">
    <location>
        <begin position="34"/>
        <end position="54"/>
    </location>
</feature>
<comment type="caution">
    <text evidence="10">The sequence shown here is derived from an EMBL/GenBank/DDBJ whole genome shotgun (WGS) entry which is preliminary data.</text>
</comment>
<gene>
    <name evidence="10" type="ORF">AUCHE_03_00660</name>
</gene>
<dbReference type="OrthoDB" id="9808136at2"/>
<feature type="transmembrane region" description="Helical" evidence="9">
    <location>
        <begin position="322"/>
        <end position="341"/>
    </location>
</feature>
<evidence type="ECO:0000256" key="3">
    <source>
        <dbReference type="ARBA" id="ARBA00022475"/>
    </source>
</evidence>